<reference evidence="3" key="1">
    <citation type="journal article" date="2011" name="Nature">
        <title>Genome sequence and analysis of the tuber crop potato.</title>
        <authorList>
            <consortium name="The Potato Genome Sequencing Consortium"/>
        </authorList>
    </citation>
    <scope>NUCLEOTIDE SEQUENCE [LARGE SCALE GENOMIC DNA]</scope>
    <source>
        <strain evidence="3">cv. DM1-3 516 R44</strain>
    </source>
</reference>
<proteinExistence type="predicted"/>
<dbReference type="Proteomes" id="UP000011115">
    <property type="component" value="Unassembled WGS sequence"/>
</dbReference>
<feature type="region of interest" description="Disordered" evidence="1">
    <location>
        <begin position="40"/>
        <end position="76"/>
    </location>
</feature>
<evidence type="ECO:0000313" key="3">
    <source>
        <dbReference type="Proteomes" id="UP000011115"/>
    </source>
</evidence>
<protein>
    <recommendedName>
        <fullName evidence="4">Integrase core domain containing protein</fullName>
    </recommendedName>
</protein>
<dbReference type="InParanoid" id="M1DG18"/>
<evidence type="ECO:0000256" key="1">
    <source>
        <dbReference type="SAM" id="MobiDB-lite"/>
    </source>
</evidence>
<dbReference type="EnsemblPlants" id="PGSC0003DMT400088474">
    <property type="protein sequence ID" value="PGSC0003DMT400088474"/>
    <property type="gene ID" value="PGSC0003DMG400038045"/>
</dbReference>
<evidence type="ECO:0000313" key="2">
    <source>
        <dbReference type="EnsemblPlants" id="PGSC0003DMT400088474"/>
    </source>
</evidence>
<feature type="compositionally biased region" description="Basic and acidic residues" evidence="1">
    <location>
        <begin position="60"/>
        <end position="69"/>
    </location>
</feature>
<sequence>MVSRRITEEVGVPDEDRRLALTLTEGPVKLDMVRTNLTTRSQKKAQGITINEGGLNPPKRRGEEFPPRDKGKRKKHIAREGIAIETHANFSEPEDEQFLIYRRDELRARSQSTSTNIPSAATPSATNSVAE</sequence>
<reference evidence="2" key="2">
    <citation type="submission" date="2015-06" db="UniProtKB">
        <authorList>
            <consortium name="EnsemblPlants"/>
        </authorList>
    </citation>
    <scope>IDENTIFICATION</scope>
    <source>
        <strain evidence="2">DM1-3 516 R44</strain>
    </source>
</reference>
<keyword evidence="3" id="KW-1185">Reference proteome</keyword>
<name>M1DG18_SOLTU</name>
<organism evidence="2 3">
    <name type="scientific">Solanum tuberosum</name>
    <name type="common">Potato</name>
    <dbReference type="NCBI Taxonomy" id="4113"/>
    <lineage>
        <taxon>Eukaryota</taxon>
        <taxon>Viridiplantae</taxon>
        <taxon>Streptophyta</taxon>
        <taxon>Embryophyta</taxon>
        <taxon>Tracheophyta</taxon>
        <taxon>Spermatophyta</taxon>
        <taxon>Magnoliopsida</taxon>
        <taxon>eudicotyledons</taxon>
        <taxon>Gunneridae</taxon>
        <taxon>Pentapetalae</taxon>
        <taxon>asterids</taxon>
        <taxon>lamiids</taxon>
        <taxon>Solanales</taxon>
        <taxon>Solanaceae</taxon>
        <taxon>Solanoideae</taxon>
        <taxon>Solaneae</taxon>
        <taxon>Solanum</taxon>
    </lineage>
</organism>
<dbReference type="AlphaFoldDB" id="M1DG18"/>
<evidence type="ECO:0008006" key="4">
    <source>
        <dbReference type="Google" id="ProtNLM"/>
    </source>
</evidence>
<feature type="region of interest" description="Disordered" evidence="1">
    <location>
        <begin position="108"/>
        <end position="131"/>
    </location>
</feature>
<dbReference type="PaxDb" id="4113-PGSC0003DMT400088474"/>
<accession>M1DG18</accession>
<feature type="compositionally biased region" description="Polar residues" evidence="1">
    <location>
        <begin position="109"/>
        <end position="131"/>
    </location>
</feature>
<dbReference type="HOGENOM" id="CLU_1931280_0_0_1"/>
<dbReference type="Gramene" id="PGSC0003DMT400088474">
    <property type="protein sequence ID" value="PGSC0003DMT400088474"/>
    <property type="gene ID" value="PGSC0003DMG400038045"/>
</dbReference>